<organism evidence="2 3">
    <name type="scientific">Carpinus fangiana</name>
    <dbReference type="NCBI Taxonomy" id="176857"/>
    <lineage>
        <taxon>Eukaryota</taxon>
        <taxon>Viridiplantae</taxon>
        <taxon>Streptophyta</taxon>
        <taxon>Embryophyta</taxon>
        <taxon>Tracheophyta</taxon>
        <taxon>Spermatophyta</taxon>
        <taxon>Magnoliopsida</taxon>
        <taxon>eudicotyledons</taxon>
        <taxon>Gunneridae</taxon>
        <taxon>Pentapetalae</taxon>
        <taxon>rosids</taxon>
        <taxon>fabids</taxon>
        <taxon>Fagales</taxon>
        <taxon>Betulaceae</taxon>
        <taxon>Carpinus</taxon>
    </lineage>
</organism>
<dbReference type="AlphaFoldDB" id="A0A5N6RK53"/>
<sequence length="115" mass="13297">MQHLLKVVPVVGLLARKADFRPSLNTDEVDAIFDVPLEMFLKQDNYRCEEREWMGQKYIIHLFDFKCEKGVFFIWGLTAGILICAASVIYRCSPCFKGHLPDFQQLQRSLLNSLA</sequence>
<evidence type="ECO:0000313" key="3">
    <source>
        <dbReference type="Proteomes" id="UP000327013"/>
    </source>
</evidence>
<dbReference type="SUPFAM" id="SSF55811">
    <property type="entry name" value="Nudix"/>
    <property type="match status" value="1"/>
</dbReference>
<proteinExistence type="predicted"/>
<evidence type="ECO:0000256" key="1">
    <source>
        <dbReference type="SAM" id="Phobius"/>
    </source>
</evidence>
<dbReference type="PANTHER" id="PTHR12992:SF26">
    <property type="entry name" value="NUDIX HYDROLASE 15, MITOCHONDRIAL-LIKE"/>
    <property type="match status" value="1"/>
</dbReference>
<gene>
    <name evidence="2" type="ORF">FH972_017159</name>
</gene>
<feature type="transmembrane region" description="Helical" evidence="1">
    <location>
        <begin position="72"/>
        <end position="90"/>
    </location>
</feature>
<keyword evidence="1" id="KW-1133">Transmembrane helix</keyword>
<evidence type="ECO:0000313" key="2">
    <source>
        <dbReference type="EMBL" id="KAE8099155.1"/>
    </source>
</evidence>
<dbReference type="GO" id="GO:0010945">
    <property type="term" value="F:coenzyme A diphosphatase activity"/>
    <property type="evidence" value="ECO:0007669"/>
    <property type="project" value="InterPro"/>
</dbReference>
<keyword evidence="3" id="KW-1185">Reference proteome</keyword>
<dbReference type="OrthoDB" id="206213at2759"/>
<keyword evidence="1" id="KW-0812">Transmembrane</keyword>
<dbReference type="InterPro" id="IPR045121">
    <property type="entry name" value="CoAse"/>
</dbReference>
<dbReference type="Gene3D" id="3.90.79.10">
    <property type="entry name" value="Nucleoside Triphosphate Pyrophosphohydrolase"/>
    <property type="match status" value="1"/>
</dbReference>
<keyword evidence="1" id="KW-0472">Membrane</keyword>
<protein>
    <submittedName>
        <fullName evidence="2">Uncharacterized protein</fullName>
    </submittedName>
</protein>
<name>A0A5N6RK53_9ROSI</name>
<reference evidence="2 3" key="1">
    <citation type="submission" date="2019-06" db="EMBL/GenBank/DDBJ databases">
        <title>A chromosomal-level reference genome of Carpinus fangiana (Coryloideae, Betulaceae).</title>
        <authorList>
            <person name="Yang X."/>
            <person name="Wang Z."/>
            <person name="Zhang L."/>
            <person name="Hao G."/>
            <person name="Liu J."/>
            <person name="Yang Y."/>
        </authorList>
    </citation>
    <scope>NUCLEOTIDE SEQUENCE [LARGE SCALE GENOMIC DNA]</scope>
    <source>
        <strain evidence="2">Cfa_2016G</strain>
        <tissue evidence="2">Leaf</tissue>
    </source>
</reference>
<dbReference type="PANTHER" id="PTHR12992">
    <property type="entry name" value="NUDIX HYDROLASE"/>
    <property type="match status" value="1"/>
</dbReference>
<dbReference type="InterPro" id="IPR015797">
    <property type="entry name" value="NUDIX_hydrolase-like_dom_sf"/>
</dbReference>
<dbReference type="EMBL" id="CM017327">
    <property type="protein sequence ID" value="KAE8099155.1"/>
    <property type="molecule type" value="Genomic_DNA"/>
</dbReference>
<accession>A0A5N6RK53</accession>
<dbReference type="Proteomes" id="UP000327013">
    <property type="component" value="Chromosome 7"/>
</dbReference>
<dbReference type="GO" id="GO:0015938">
    <property type="term" value="P:coenzyme A catabolic process"/>
    <property type="evidence" value="ECO:0007669"/>
    <property type="project" value="TreeGrafter"/>
</dbReference>